<feature type="compositionally biased region" description="Basic and acidic residues" evidence="2">
    <location>
        <begin position="26"/>
        <end position="47"/>
    </location>
</feature>
<evidence type="ECO:0000313" key="7">
    <source>
        <dbReference type="RefSeq" id="XP_022242700.1"/>
    </source>
</evidence>
<evidence type="ECO:0000313" key="5">
    <source>
        <dbReference type="RefSeq" id="XP_013775442.1"/>
    </source>
</evidence>
<feature type="domain" description="CCHC-type" evidence="3">
    <location>
        <begin position="310"/>
        <end position="324"/>
    </location>
</feature>
<dbReference type="SUPFAM" id="SSF57756">
    <property type="entry name" value="Retrovirus zinc finger-like domains"/>
    <property type="match status" value="2"/>
</dbReference>
<dbReference type="InterPro" id="IPR036875">
    <property type="entry name" value="Znf_CCHC_sf"/>
</dbReference>
<dbReference type="Pfam" id="PF00098">
    <property type="entry name" value="zf-CCHC"/>
    <property type="match status" value="3"/>
</dbReference>
<keyword evidence="1" id="KW-0479">Metal-binding</keyword>
<evidence type="ECO:0000313" key="4">
    <source>
        <dbReference type="Proteomes" id="UP000694941"/>
    </source>
</evidence>
<dbReference type="SMART" id="SM00343">
    <property type="entry name" value="ZnF_C2HC"/>
    <property type="match status" value="4"/>
</dbReference>
<feature type="region of interest" description="Disordered" evidence="2">
    <location>
        <begin position="137"/>
        <end position="224"/>
    </location>
</feature>
<dbReference type="Gene3D" id="4.10.60.10">
    <property type="entry name" value="Zinc finger, CCHC-type"/>
    <property type="match status" value="2"/>
</dbReference>
<feature type="compositionally biased region" description="Basic residues" evidence="2">
    <location>
        <begin position="1"/>
        <end position="15"/>
    </location>
</feature>
<dbReference type="RefSeq" id="XP_013775443.1">
    <property type="nucleotide sequence ID" value="XM_013919989.2"/>
</dbReference>
<dbReference type="Proteomes" id="UP000694941">
    <property type="component" value="Unplaced"/>
</dbReference>
<dbReference type="PANTHER" id="PTHR46242:SF1">
    <property type="entry name" value="ZINC FINGER CCHC DOMAIN-CONTAINING PROTEIN 9"/>
    <property type="match status" value="1"/>
</dbReference>
<gene>
    <name evidence="5 6 7" type="primary">LOC106460296</name>
</gene>
<dbReference type="PROSITE" id="PS50158">
    <property type="entry name" value="ZF_CCHC"/>
    <property type="match status" value="2"/>
</dbReference>
<dbReference type="GeneID" id="106460296"/>
<feature type="region of interest" description="Disordered" evidence="2">
    <location>
        <begin position="1"/>
        <end position="85"/>
    </location>
</feature>
<evidence type="ECO:0000256" key="1">
    <source>
        <dbReference type="PROSITE-ProRule" id="PRU00047"/>
    </source>
</evidence>
<keyword evidence="1" id="KW-0862">Zinc</keyword>
<feature type="region of interest" description="Disordered" evidence="2">
    <location>
        <begin position="92"/>
        <end position="111"/>
    </location>
</feature>
<keyword evidence="1" id="KW-0863">Zinc-finger</keyword>
<dbReference type="InterPro" id="IPR001878">
    <property type="entry name" value="Znf_CCHC"/>
</dbReference>
<feature type="compositionally biased region" description="Basic residues" evidence="2">
    <location>
        <begin position="171"/>
        <end position="180"/>
    </location>
</feature>
<evidence type="ECO:0000313" key="6">
    <source>
        <dbReference type="RefSeq" id="XP_013775443.1"/>
    </source>
</evidence>
<organism evidence="4 7">
    <name type="scientific">Limulus polyphemus</name>
    <name type="common">Atlantic horseshoe crab</name>
    <dbReference type="NCBI Taxonomy" id="6850"/>
    <lineage>
        <taxon>Eukaryota</taxon>
        <taxon>Metazoa</taxon>
        <taxon>Ecdysozoa</taxon>
        <taxon>Arthropoda</taxon>
        <taxon>Chelicerata</taxon>
        <taxon>Merostomata</taxon>
        <taxon>Xiphosura</taxon>
        <taxon>Limulidae</taxon>
        <taxon>Limulus</taxon>
    </lineage>
</organism>
<keyword evidence="4" id="KW-1185">Reference proteome</keyword>
<feature type="compositionally biased region" description="Basic and acidic residues" evidence="2">
    <location>
        <begin position="54"/>
        <end position="85"/>
    </location>
</feature>
<dbReference type="RefSeq" id="XP_022242700.1">
    <property type="nucleotide sequence ID" value="XM_022386992.1"/>
</dbReference>
<accession>A0ABM1SGE5</accession>
<feature type="domain" description="CCHC-type" evidence="3">
    <location>
        <begin position="364"/>
        <end position="380"/>
    </location>
</feature>
<dbReference type="InterPro" id="IPR042246">
    <property type="entry name" value="ZCCHC9"/>
</dbReference>
<proteinExistence type="predicted"/>
<protein>
    <submittedName>
        <fullName evidence="5 6">Zinc finger CCHC domain-containing protein 9-like</fullName>
    </submittedName>
</protein>
<reference evidence="5 6" key="1">
    <citation type="submission" date="2025-05" db="UniProtKB">
        <authorList>
            <consortium name="RefSeq"/>
        </authorList>
    </citation>
    <scope>IDENTIFICATION</scope>
    <source>
        <tissue evidence="5 6">Muscle</tissue>
    </source>
</reference>
<evidence type="ECO:0000256" key="2">
    <source>
        <dbReference type="SAM" id="MobiDB-lite"/>
    </source>
</evidence>
<dbReference type="RefSeq" id="XP_013775442.1">
    <property type="nucleotide sequence ID" value="XM_013919988.2"/>
</dbReference>
<name>A0ABM1SGE5_LIMPO</name>
<dbReference type="PANTHER" id="PTHR46242">
    <property type="entry name" value="ZINC FINGER CCHC DOMAIN-CONTAINING PROTEIN 9 ZCCHC9"/>
    <property type="match status" value="1"/>
</dbReference>
<sequence length="452" mass="52236">MTRWARTKSAHRHERLPKDSTPWSEFVEHVTSEENTSKAHGSKDMKKSSKLKKIKNDKTKSVDLVQDKKNETHKQKVRTGRNDTCDLQSFDRYDTEVSKKSPSFKKSKSSEFIVKKQKKAKLKKFCKSDELNKSATNFCNVKSQETEVSDSQSKENEVFHMNKQSGEKSQLPKKAKRKRMNSQSIHQDENEPSKKQRKSKEKSEEQGILMNTKNAKSFSEETTKEKKDEIENKVSKTFKNKKNEMKRRQLLKKRQENGIILLPPKVEKQIYRLKKSLRNKGLSGEDIRQIVRQKRRGEELKYRKTLLKVCFRCRKPGHMIAQCPILEKDMEQGTSICFTCGSTEHMISRCPARKLGKESFPFAKCFICGEQGHLSRQCSKNPNGLYPKGGNCKMCGSVEHLKKDCPELQPQEETTCITAEMLDTTQSVDAEPMKEFSHQGIMKSDPKVVKFL</sequence>
<evidence type="ECO:0000259" key="3">
    <source>
        <dbReference type="PROSITE" id="PS50158"/>
    </source>
</evidence>